<feature type="binding site" evidence="8">
    <location>
        <begin position="333"/>
        <end position="335"/>
    </location>
    <ligand>
        <name>GTP</name>
        <dbReference type="ChEBI" id="CHEBI:37565"/>
    </ligand>
</feature>
<feature type="active site" description="Proton donor" evidence="8">
    <location>
        <position position="43"/>
    </location>
</feature>
<dbReference type="NCBIfam" id="TIGR00184">
    <property type="entry name" value="purA"/>
    <property type="match status" value="1"/>
</dbReference>
<evidence type="ECO:0000256" key="1">
    <source>
        <dbReference type="ARBA" id="ARBA00011738"/>
    </source>
</evidence>
<name>A0A1X7K5C7_9BACT</name>
<dbReference type="InterPro" id="IPR027417">
    <property type="entry name" value="P-loop_NTPase"/>
</dbReference>
<comment type="subunit">
    <text evidence="1 8">Homodimer.</text>
</comment>
<dbReference type="InterPro" id="IPR033128">
    <property type="entry name" value="Adenylosuccin_syn_Lys_AS"/>
</dbReference>
<feature type="binding site" evidence="8">
    <location>
        <begin position="42"/>
        <end position="44"/>
    </location>
    <ligand>
        <name>GTP</name>
        <dbReference type="ChEBI" id="CHEBI:37565"/>
    </ligand>
</feature>
<dbReference type="Gene3D" id="3.40.440.10">
    <property type="entry name" value="Adenylosuccinate Synthetase, subunit A, domain 1"/>
    <property type="match status" value="1"/>
</dbReference>
<comment type="subcellular location">
    <subcellularLocation>
        <location evidence="8">Cytoplasm</location>
    </subcellularLocation>
</comment>
<feature type="binding site" description="in other chain" evidence="8">
    <location>
        <position position="305"/>
    </location>
    <ligand>
        <name>IMP</name>
        <dbReference type="ChEBI" id="CHEBI:58053"/>
        <note>ligand shared between dimeric partners</note>
    </ligand>
</feature>
<proteinExistence type="inferred from homology"/>
<feature type="binding site" description="in other chain" evidence="8">
    <location>
        <position position="241"/>
    </location>
    <ligand>
        <name>IMP</name>
        <dbReference type="ChEBI" id="CHEBI:58053"/>
        <note>ligand shared between dimeric partners</note>
    </ligand>
</feature>
<dbReference type="GO" id="GO:0044208">
    <property type="term" value="P:'de novo' AMP biosynthetic process"/>
    <property type="evidence" value="ECO:0007669"/>
    <property type="project" value="UniProtKB-UniRule"/>
</dbReference>
<keyword evidence="6 8" id="KW-0460">Magnesium</keyword>
<evidence type="ECO:0000313" key="12">
    <source>
        <dbReference type="Proteomes" id="UP000193355"/>
    </source>
</evidence>
<keyword evidence="5 8" id="KW-0658">Purine biosynthesis</keyword>
<dbReference type="GO" id="GO:0000287">
    <property type="term" value="F:magnesium ion binding"/>
    <property type="evidence" value="ECO:0007669"/>
    <property type="project" value="UniProtKB-UniRule"/>
</dbReference>
<dbReference type="NCBIfam" id="NF002223">
    <property type="entry name" value="PRK01117.1"/>
    <property type="match status" value="1"/>
</dbReference>
<protein>
    <recommendedName>
        <fullName evidence="8 10">Adenylosuccinate synthetase</fullName>
        <shortName evidence="8">AMPSase</shortName>
        <shortName evidence="8">AdSS</shortName>
        <ecNumber evidence="8 10">6.3.4.4</ecNumber>
    </recommendedName>
    <alternativeName>
        <fullName evidence="8">IMP--aspartate ligase</fullName>
    </alternativeName>
</protein>
<feature type="binding site" evidence="8">
    <location>
        <position position="15"/>
    </location>
    <ligand>
        <name>Mg(2+)</name>
        <dbReference type="ChEBI" id="CHEBI:18420"/>
    </ligand>
</feature>
<dbReference type="InterPro" id="IPR042109">
    <property type="entry name" value="Adenylosuccinate_synth_dom1"/>
</dbReference>
<dbReference type="GO" id="GO:0005525">
    <property type="term" value="F:GTP binding"/>
    <property type="evidence" value="ECO:0007669"/>
    <property type="project" value="UniProtKB-UniRule"/>
</dbReference>
<keyword evidence="8" id="KW-0963">Cytoplasm</keyword>
<dbReference type="RefSeq" id="WP_085544937.1">
    <property type="nucleotide sequence ID" value="NZ_FXBB01000021.1"/>
</dbReference>
<evidence type="ECO:0000256" key="10">
    <source>
        <dbReference type="RuleBase" id="RU000520"/>
    </source>
</evidence>
<accession>A0A1X7K5C7</accession>
<evidence type="ECO:0000256" key="8">
    <source>
        <dbReference type="HAMAP-Rule" id="MF_00011"/>
    </source>
</evidence>
<dbReference type="EC" id="6.3.4.4" evidence="8 10"/>
<evidence type="ECO:0000256" key="9">
    <source>
        <dbReference type="PROSITE-ProRule" id="PRU10134"/>
    </source>
</evidence>
<reference evidence="12" key="1">
    <citation type="submission" date="2017-04" db="EMBL/GenBank/DDBJ databases">
        <authorList>
            <person name="Varghese N."/>
            <person name="Submissions S."/>
        </authorList>
    </citation>
    <scope>NUCLEOTIDE SEQUENCE [LARGE SCALE GENOMIC DNA]</scope>
    <source>
        <strain evidence="12">USBA 82</strain>
    </source>
</reference>
<dbReference type="CDD" id="cd03108">
    <property type="entry name" value="AdSS"/>
    <property type="match status" value="1"/>
</dbReference>
<feature type="binding site" evidence="8">
    <location>
        <position position="145"/>
    </location>
    <ligand>
        <name>IMP</name>
        <dbReference type="ChEBI" id="CHEBI:58053"/>
        <note>ligand shared between dimeric partners</note>
    </ligand>
</feature>
<dbReference type="AlphaFoldDB" id="A0A1X7K5C7"/>
<keyword evidence="4 8" id="KW-0547">Nucleotide-binding</keyword>
<dbReference type="Gene3D" id="1.10.300.10">
    <property type="entry name" value="Adenylosuccinate Synthetase, subunit A, domain 2"/>
    <property type="match status" value="1"/>
</dbReference>
<evidence type="ECO:0000256" key="7">
    <source>
        <dbReference type="ARBA" id="ARBA00023134"/>
    </source>
</evidence>
<comment type="function">
    <text evidence="8">Plays an important role in the de novo pathway of purine nucleotide biosynthesis. Catalyzes the first committed step in the biosynthesis of AMP from IMP.</text>
</comment>
<feature type="binding site" evidence="8">
    <location>
        <begin position="301"/>
        <end position="307"/>
    </location>
    <ligand>
        <name>substrate</name>
    </ligand>
</feature>
<keyword evidence="7 8" id="KW-0342">GTP-binding</keyword>
<feature type="active site" evidence="9">
    <location>
        <position position="142"/>
    </location>
</feature>
<comment type="similarity">
    <text evidence="8 10">Belongs to the adenylosuccinate synthetase family.</text>
</comment>
<feature type="binding site" evidence="8">
    <location>
        <position position="307"/>
    </location>
    <ligand>
        <name>GTP</name>
        <dbReference type="ChEBI" id="CHEBI:37565"/>
    </ligand>
</feature>
<dbReference type="PROSITE" id="PS00513">
    <property type="entry name" value="ADENYLOSUCCIN_SYN_2"/>
    <property type="match status" value="1"/>
</dbReference>
<dbReference type="GO" id="GO:0005737">
    <property type="term" value="C:cytoplasm"/>
    <property type="evidence" value="ECO:0007669"/>
    <property type="project" value="UniProtKB-SubCell"/>
</dbReference>
<evidence type="ECO:0000256" key="6">
    <source>
        <dbReference type="ARBA" id="ARBA00022842"/>
    </source>
</evidence>
<dbReference type="PANTHER" id="PTHR11846">
    <property type="entry name" value="ADENYLOSUCCINATE SYNTHETASE"/>
    <property type="match status" value="1"/>
</dbReference>
<sequence length="428" mass="46579">MKGKVEAIIGAQWGDEGKGRIVDSLGDRVEVFARYQGGANAGHTVIVNGEKHVFHLLPSGMLYSGKTCVIGNGVVIDPEQLLKELSDLQAGGKDRSRLVISGSAHVVMPYHKKLDQAQEASRPQGTKIGTTGRGIGPCYVDKYNRCGIRVEDLLDPQALREKLQSNLDEKNLLFTRIYDESPVSFDEVYRQAISWGEALAPYVDDVSLVIHRALEKGQTVLFEGAQGTLLDIDHGTYPMVTSSSPTSAGGCVGLGVAPQYISRVFGVVKAYLTRVGEGPFPTEDKGEMGQKLRDAGGEYGATTGRPRKCGWLDMVALKYAVRINGMTHMTLTKLDVLTGLDEIKVCVAYKVDGKETEDFSGNISFLEKVEPVYKVFPGWKEDISSARTFEDLPDAARNYVSYIEEETGVPAALIGVGPARDEMILRGI</sequence>
<dbReference type="HAMAP" id="MF_00011">
    <property type="entry name" value="Adenylosucc_synth"/>
    <property type="match status" value="1"/>
</dbReference>
<dbReference type="PANTHER" id="PTHR11846:SF0">
    <property type="entry name" value="ADENYLOSUCCINATE SYNTHETASE"/>
    <property type="match status" value="1"/>
</dbReference>
<dbReference type="PROSITE" id="PS01266">
    <property type="entry name" value="ADENYLOSUCCIN_SYN_1"/>
    <property type="match status" value="1"/>
</dbReference>
<feature type="binding site" description="in other chain" evidence="8">
    <location>
        <position position="226"/>
    </location>
    <ligand>
        <name>IMP</name>
        <dbReference type="ChEBI" id="CHEBI:58053"/>
        <note>ligand shared between dimeric partners</note>
    </ligand>
</feature>
<dbReference type="Proteomes" id="UP000193355">
    <property type="component" value="Unassembled WGS sequence"/>
</dbReference>
<comment type="cofactor">
    <cofactor evidence="8">
        <name>Mg(2+)</name>
        <dbReference type="ChEBI" id="CHEBI:18420"/>
    </cofactor>
    <text evidence="8">Binds 1 Mg(2+) ion per subunit.</text>
</comment>
<organism evidence="11 12">
    <name type="scientific">Dethiosulfovibrio salsuginis</name>
    <dbReference type="NCBI Taxonomy" id="561720"/>
    <lineage>
        <taxon>Bacteria</taxon>
        <taxon>Thermotogati</taxon>
        <taxon>Synergistota</taxon>
        <taxon>Synergistia</taxon>
        <taxon>Synergistales</taxon>
        <taxon>Dethiosulfovibrionaceae</taxon>
        <taxon>Dethiosulfovibrio</taxon>
    </lineage>
</organism>
<feature type="binding site" description="in other chain" evidence="8">
    <location>
        <position position="131"/>
    </location>
    <ligand>
        <name>IMP</name>
        <dbReference type="ChEBI" id="CHEBI:58053"/>
        <note>ligand shared between dimeric partners</note>
    </ligand>
</feature>
<dbReference type="Pfam" id="PF00709">
    <property type="entry name" value="Adenylsucc_synt"/>
    <property type="match status" value="1"/>
</dbReference>
<dbReference type="InterPro" id="IPR042110">
    <property type="entry name" value="Adenylosuccinate_synth_dom2"/>
</dbReference>
<dbReference type="Gene3D" id="3.90.170.10">
    <property type="entry name" value="Adenylosuccinate Synthetase, subunit A, domain 3"/>
    <property type="match status" value="1"/>
</dbReference>
<feature type="binding site" evidence="8">
    <location>
        <begin position="415"/>
        <end position="417"/>
    </location>
    <ligand>
        <name>GTP</name>
        <dbReference type="ChEBI" id="CHEBI:37565"/>
    </ligand>
</feature>
<evidence type="ECO:0000256" key="4">
    <source>
        <dbReference type="ARBA" id="ARBA00022741"/>
    </source>
</evidence>
<dbReference type="InterPro" id="IPR001114">
    <property type="entry name" value="Adenylosuccinate_synthetase"/>
</dbReference>
<dbReference type="STRING" id="561720.SAMN06275492_12133"/>
<feature type="binding site" evidence="8">
    <location>
        <begin position="14"/>
        <end position="20"/>
    </location>
    <ligand>
        <name>GTP</name>
        <dbReference type="ChEBI" id="CHEBI:37565"/>
    </ligand>
</feature>
<dbReference type="GO" id="GO:0004019">
    <property type="term" value="F:adenylosuccinate synthase activity"/>
    <property type="evidence" value="ECO:0007669"/>
    <property type="project" value="UniProtKB-UniRule"/>
</dbReference>
<keyword evidence="3 8" id="KW-0479">Metal-binding</keyword>
<feature type="active site" description="Proton acceptor" evidence="8">
    <location>
        <position position="15"/>
    </location>
</feature>
<evidence type="ECO:0000256" key="2">
    <source>
        <dbReference type="ARBA" id="ARBA00022598"/>
    </source>
</evidence>
<feature type="binding site" evidence="8">
    <location>
        <position position="42"/>
    </location>
    <ligand>
        <name>Mg(2+)</name>
        <dbReference type="ChEBI" id="CHEBI:18420"/>
    </ligand>
</feature>
<evidence type="ECO:0000256" key="3">
    <source>
        <dbReference type="ARBA" id="ARBA00022723"/>
    </source>
</evidence>
<feature type="binding site" description="in other chain" evidence="8">
    <location>
        <begin position="40"/>
        <end position="43"/>
    </location>
    <ligand>
        <name>IMP</name>
        <dbReference type="ChEBI" id="CHEBI:58053"/>
        <note>ligand shared between dimeric partners</note>
    </ligand>
</feature>
<dbReference type="SMART" id="SM00788">
    <property type="entry name" value="Adenylsucc_synt"/>
    <property type="match status" value="1"/>
</dbReference>
<dbReference type="InterPro" id="IPR018220">
    <property type="entry name" value="Adenylosuccin_syn_GTP-bd"/>
</dbReference>
<dbReference type="GO" id="GO:0046040">
    <property type="term" value="P:IMP metabolic process"/>
    <property type="evidence" value="ECO:0007669"/>
    <property type="project" value="TreeGrafter"/>
</dbReference>
<evidence type="ECO:0000313" key="11">
    <source>
        <dbReference type="EMBL" id="SMG36235.1"/>
    </source>
</evidence>
<comment type="catalytic activity">
    <reaction evidence="8 10">
        <text>IMP + L-aspartate + GTP = N(6)-(1,2-dicarboxyethyl)-AMP + GDP + phosphate + 2 H(+)</text>
        <dbReference type="Rhea" id="RHEA:15753"/>
        <dbReference type="ChEBI" id="CHEBI:15378"/>
        <dbReference type="ChEBI" id="CHEBI:29991"/>
        <dbReference type="ChEBI" id="CHEBI:37565"/>
        <dbReference type="ChEBI" id="CHEBI:43474"/>
        <dbReference type="ChEBI" id="CHEBI:57567"/>
        <dbReference type="ChEBI" id="CHEBI:58053"/>
        <dbReference type="ChEBI" id="CHEBI:58189"/>
        <dbReference type="EC" id="6.3.4.4"/>
    </reaction>
</comment>
<dbReference type="InterPro" id="IPR042111">
    <property type="entry name" value="Adenylosuccinate_synth_dom3"/>
</dbReference>
<gene>
    <name evidence="8" type="primary">purA</name>
    <name evidence="11" type="ORF">SAMN06275492_12133</name>
</gene>
<dbReference type="SUPFAM" id="SSF52540">
    <property type="entry name" value="P-loop containing nucleoside triphosphate hydrolases"/>
    <property type="match status" value="1"/>
</dbReference>
<dbReference type="EMBL" id="FXBB01000021">
    <property type="protein sequence ID" value="SMG36235.1"/>
    <property type="molecule type" value="Genomic_DNA"/>
</dbReference>
<comment type="pathway">
    <text evidence="8 10">Purine metabolism; AMP biosynthesis via de novo pathway; AMP from IMP: step 1/2.</text>
</comment>
<dbReference type="OrthoDB" id="9807553at2"/>
<feature type="binding site" description="in other chain" evidence="8">
    <location>
        <begin position="15"/>
        <end position="18"/>
    </location>
    <ligand>
        <name>IMP</name>
        <dbReference type="ChEBI" id="CHEBI:58053"/>
        <note>ligand shared between dimeric partners</note>
    </ligand>
</feature>
<dbReference type="UniPathway" id="UPA00075">
    <property type="reaction ID" value="UER00335"/>
</dbReference>
<keyword evidence="12" id="KW-1185">Reference proteome</keyword>
<dbReference type="FunFam" id="1.10.300.10:FF:000001">
    <property type="entry name" value="Adenylosuccinate synthetase"/>
    <property type="match status" value="1"/>
</dbReference>
<evidence type="ECO:0000256" key="5">
    <source>
        <dbReference type="ARBA" id="ARBA00022755"/>
    </source>
</evidence>
<dbReference type="FunFam" id="3.90.170.10:FF:000001">
    <property type="entry name" value="Adenylosuccinate synthetase"/>
    <property type="match status" value="1"/>
</dbReference>
<keyword evidence="2 8" id="KW-0436">Ligase</keyword>